<gene>
    <name evidence="2" type="primary">fabG_9</name>
    <name evidence="2" type="ORF">V144x_43980</name>
</gene>
<dbReference type="PRINTS" id="PR00081">
    <property type="entry name" value="GDHRDH"/>
</dbReference>
<dbReference type="AlphaFoldDB" id="A0A517W0W2"/>
<comment type="similarity">
    <text evidence="1">Belongs to the short-chain dehydrogenases/reductases (SDR) family.</text>
</comment>
<proteinExistence type="inferred from homology"/>
<protein>
    <submittedName>
        <fullName evidence="2">3-oxoacyl-[acyl-carrier-protein] reductase FabG</fullName>
        <ecNumber evidence="2">1.1.1.100</ecNumber>
    </submittedName>
</protein>
<dbReference type="EMBL" id="CP037920">
    <property type="protein sequence ID" value="QDT98888.1"/>
    <property type="molecule type" value="Genomic_DNA"/>
</dbReference>
<dbReference type="KEGG" id="gaw:V144x_43980"/>
<accession>A0A517W0W2</accession>
<dbReference type="PANTHER" id="PTHR42760">
    <property type="entry name" value="SHORT-CHAIN DEHYDROGENASES/REDUCTASES FAMILY MEMBER"/>
    <property type="match status" value="1"/>
</dbReference>
<dbReference type="SUPFAM" id="SSF51735">
    <property type="entry name" value="NAD(P)-binding Rossmann-fold domains"/>
    <property type="match status" value="1"/>
</dbReference>
<keyword evidence="2" id="KW-0560">Oxidoreductase</keyword>
<evidence type="ECO:0000256" key="1">
    <source>
        <dbReference type="ARBA" id="ARBA00006484"/>
    </source>
</evidence>
<dbReference type="EC" id="1.1.1.100" evidence="2"/>
<reference evidence="2 3" key="1">
    <citation type="submission" date="2019-03" db="EMBL/GenBank/DDBJ databases">
        <title>Deep-cultivation of Planctomycetes and their phenomic and genomic characterization uncovers novel biology.</title>
        <authorList>
            <person name="Wiegand S."/>
            <person name="Jogler M."/>
            <person name="Boedeker C."/>
            <person name="Pinto D."/>
            <person name="Vollmers J."/>
            <person name="Rivas-Marin E."/>
            <person name="Kohn T."/>
            <person name="Peeters S.H."/>
            <person name="Heuer A."/>
            <person name="Rast P."/>
            <person name="Oberbeckmann S."/>
            <person name="Bunk B."/>
            <person name="Jeske O."/>
            <person name="Meyerdierks A."/>
            <person name="Storesund J.E."/>
            <person name="Kallscheuer N."/>
            <person name="Luecker S."/>
            <person name="Lage O.M."/>
            <person name="Pohl T."/>
            <person name="Merkel B.J."/>
            <person name="Hornburger P."/>
            <person name="Mueller R.-W."/>
            <person name="Bruemmer F."/>
            <person name="Labrenz M."/>
            <person name="Spormann A.M."/>
            <person name="Op den Camp H."/>
            <person name="Overmann J."/>
            <person name="Amann R."/>
            <person name="Jetten M.S.M."/>
            <person name="Mascher T."/>
            <person name="Medema M.H."/>
            <person name="Devos D.P."/>
            <person name="Kaster A.-K."/>
            <person name="Ovreas L."/>
            <person name="Rohde M."/>
            <person name="Galperin M.Y."/>
            <person name="Jogler C."/>
        </authorList>
    </citation>
    <scope>NUCLEOTIDE SEQUENCE [LARGE SCALE GENOMIC DNA]</scope>
    <source>
        <strain evidence="2 3">V144</strain>
    </source>
</reference>
<dbReference type="RefSeq" id="WP_144987904.1">
    <property type="nucleotide sequence ID" value="NZ_CP037920.1"/>
</dbReference>
<dbReference type="InterPro" id="IPR002347">
    <property type="entry name" value="SDR_fam"/>
</dbReference>
<dbReference type="Proteomes" id="UP000318704">
    <property type="component" value="Chromosome"/>
</dbReference>
<dbReference type="GO" id="GO:0004316">
    <property type="term" value="F:3-oxoacyl-[acyl-carrier-protein] reductase (NADPH) activity"/>
    <property type="evidence" value="ECO:0007669"/>
    <property type="project" value="UniProtKB-EC"/>
</dbReference>
<sequence length="267" mass="28869">MNSTDEPTIQQLFDLTGKTVLISGASGYLGGAMARGLAEAGARLIVSSRDRSRAQQTADQMPDPHKLNHIGIELDHMEEASIDQGFESALKEAGQIDVLVNNGNDPVGADWRDVTGEEFSRHLKNATGYFLLARKLRDHIVARQAYGSVIMIGSMYGVVGSYPEAYEGICNASPVAYHTMKGGLIHQTRHLSVYWAKDRVRVNCLSPGPFPSEAAPAHLAERLCEHSPMGRMGKPSELKGAAVFLASDASSYITGQNILVDGGWTAW</sequence>
<dbReference type="PANTHER" id="PTHR42760:SF40">
    <property type="entry name" value="3-OXOACYL-[ACYL-CARRIER-PROTEIN] REDUCTASE, CHLOROPLASTIC"/>
    <property type="match status" value="1"/>
</dbReference>
<evidence type="ECO:0000313" key="2">
    <source>
        <dbReference type="EMBL" id="QDT98888.1"/>
    </source>
</evidence>
<name>A0A517W0W2_9PLAN</name>
<dbReference type="Gene3D" id="3.40.50.720">
    <property type="entry name" value="NAD(P)-binding Rossmann-like Domain"/>
    <property type="match status" value="1"/>
</dbReference>
<evidence type="ECO:0000313" key="3">
    <source>
        <dbReference type="Proteomes" id="UP000318704"/>
    </source>
</evidence>
<dbReference type="InterPro" id="IPR036291">
    <property type="entry name" value="NAD(P)-bd_dom_sf"/>
</dbReference>
<dbReference type="Pfam" id="PF13561">
    <property type="entry name" value="adh_short_C2"/>
    <property type="match status" value="1"/>
</dbReference>
<dbReference type="GO" id="GO:0030497">
    <property type="term" value="P:fatty acid elongation"/>
    <property type="evidence" value="ECO:0007669"/>
    <property type="project" value="TreeGrafter"/>
</dbReference>
<organism evidence="2 3">
    <name type="scientific">Gimesia aquarii</name>
    <dbReference type="NCBI Taxonomy" id="2527964"/>
    <lineage>
        <taxon>Bacteria</taxon>
        <taxon>Pseudomonadati</taxon>
        <taxon>Planctomycetota</taxon>
        <taxon>Planctomycetia</taxon>
        <taxon>Planctomycetales</taxon>
        <taxon>Planctomycetaceae</taxon>
        <taxon>Gimesia</taxon>
    </lineage>
</organism>